<dbReference type="Gene3D" id="3.30.70.1880">
    <property type="entry name" value="Protein of unknown function DUF881"/>
    <property type="match status" value="1"/>
</dbReference>
<evidence type="ECO:0000256" key="4">
    <source>
        <dbReference type="SAM" id="Phobius"/>
    </source>
</evidence>
<dbReference type="OrthoDB" id="3211287at2"/>
<keyword evidence="4" id="KW-1133">Transmembrane helix</keyword>
<keyword evidence="6" id="KW-1185">Reference proteome</keyword>
<evidence type="ECO:0000256" key="2">
    <source>
        <dbReference type="SAM" id="Coils"/>
    </source>
</evidence>
<gene>
    <name evidence="5" type="ORF">BE0216_01870</name>
</gene>
<dbReference type="PANTHER" id="PTHR37313:SF2">
    <property type="entry name" value="UPF0749 PROTEIN YLXX"/>
    <property type="match status" value="1"/>
</dbReference>
<sequence length="274" mass="30197">MARRRNEPRDVLERMHSQHAQDKKNDRMETGSFPQVRKKPKRDLNRNASRARLLTSALVMVLCALLGFGYMTQINNTTSTYETMSESELVRLITESNTQLSNLQQRKNELTSQLNSLKSAVDEQEQAQRIAKQNEETSGLLSGRLPATGEGVIVTIGEGRDEKVDASIMFSLIEELRNAGAEVIAINDVRVVATTYIKDADTGLVSDGVTLTPSYEVRAIGNSQDLANAVNIAGGVGAQLQVKYGATVTVETSDTVEINQVRDDTQYKYAKTVE</sequence>
<dbReference type="InterPro" id="IPR010273">
    <property type="entry name" value="DUF881"/>
</dbReference>
<dbReference type="AlphaFoldDB" id="A0A7L9SLV9"/>
<feature type="compositionally biased region" description="Basic and acidic residues" evidence="3">
    <location>
        <begin position="1"/>
        <end position="29"/>
    </location>
</feature>
<comment type="similarity">
    <text evidence="1">Belongs to the UPF0749 family.</text>
</comment>
<dbReference type="GO" id="GO:0005886">
    <property type="term" value="C:plasma membrane"/>
    <property type="evidence" value="ECO:0007669"/>
    <property type="project" value="TreeGrafter"/>
</dbReference>
<organism evidence="5 6">
    <name type="scientific">Bifidobacterium eulemuris</name>
    <dbReference type="NCBI Taxonomy" id="1765219"/>
    <lineage>
        <taxon>Bacteria</taxon>
        <taxon>Bacillati</taxon>
        <taxon>Actinomycetota</taxon>
        <taxon>Actinomycetes</taxon>
        <taxon>Bifidobacteriales</taxon>
        <taxon>Bifidobacteriaceae</taxon>
        <taxon>Bifidobacterium</taxon>
    </lineage>
</organism>
<evidence type="ECO:0000313" key="6">
    <source>
        <dbReference type="Proteomes" id="UP000593943"/>
    </source>
</evidence>
<feature type="region of interest" description="Disordered" evidence="3">
    <location>
        <begin position="1"/>
        <end position="47"/>
    </location>
</feature>
<dbReference type="RefSeq" id="WP_094636180.1">
    <property type="nucleotide sequence ID" value="NZ_CP062938.1"/>
</dbReference>
<dbReference type="Pfam" id="PF05949">
    <property type="entry name" value="DUF881"/>
    <property type="match status" value="1"/>
</dbReference>
<feature type="coiled-coil region" evidence="2">
    <location>
        <begin position="93"/>
        <end position="134"/>
    </location>
</feature>
<evidence type="ECO:0000256" key="3">
    <source>
        <dbReference type="SAM" id="MobiDB-lite"/>
    </source>
</evidence>
<evidence type="ECO:0000256" key="1">
    <source>
        <dbReference type="ARBA" id="ARBA00009108"/>
    </source>
</evidence>
<accession>A0A7L9SLV9</accession>
<dbReference type="PANTHER" id="PTHR37313">
    <property type="entry name" value="UPF0749 PROTEIN RV1825"/>
    <property type="match status" value="1"/>
</dbReference>
<name>A0A7L9SLV9_9BIFI</name>
<evidence type="ECO:0000313" key="5">
    <source>
        <dbReference type="EMBL" id="QOL31344.1"/>
    </source>
</evidence>
<keyword evidence="2" id="KW-0175">Coiled coil</keyword>
<reference evidence="5 6" key="1">
    <citation type="submission" date="2020-10" db="EMBL/GenBank/DDBJ databases">
        <title>Genome sequencing of Bifidobacterium eulemuris_DSMZ_100216.</title>
        <authorList>
            <person name="Kim J."/>
        </authorList>
    </citation>
    <scope>NUCLEOTIDE SEQUENCE [LARGE SCALE GENOMIC DNA]</scope>
    <source>
        <strain evidence="5 6">DSM 100216</strain>
    </source>
</reference>
<dbReference type="Proteomes" id="UP000593943">
    <property type="component" value="Chromosome"/>
</dbReference>
<protein>
    <submittedName>
        <fullName evidence="5">DUF881 domain-containing protein</fullName>
    </submittedName>
</protein>
<dbReference type="EMBL" id="CP062938">
    <property type="protein sequence ID" value="QOL31344.1"/>
    <property type="molecule type" value="Genomic_DNA"/>
</dbReference>
<keyword evidence="4" id="KW-0472">Membrane</keyword>
<dbReference type="KEGG" id="beu:BE0216_01870"/>
<proteinExistence type="inferred from homology"/>
<feature type="transmembrane region" description="Helical" evidence="4">
    <location>
        <begin position="51"/>
        <end position="71"/>
    </location>
</feature>
<keyword evidence="4" id="KW-0812">Transmembrane</keyword>